<dbReference type="PANTHER" id="PTHR28630:SF3">
    <property type="entry name" value="PEROXIREDOXIN-LIKE 2C"/>
    <property type="match status" value="1"/>
</dbReference>
<sequence>MSRQAAVAIGDLFVDAPLLTAAGETVGLASIVQQRPAVLILMRHLGCLPCREHLLEVSRRRAEFGDARLLCVTFVEPALLAAYERELALDGIEFFGDPARASYAALGFERASFARVWLHPAVWRRYAALIARGRRPHPPGQDVYQLGGDAVLDAGGRLRWVFASAGPEDRPTVEELLRALH</sequence>
<name>A0A6J4RFE4_9ACTN</name>
<organism evidence="1">
    <name type="scientific">uncultured Solirubrobacteraceae bacterium</name>
    <dbReference type="NCBI Taxonomy" id="1162706"/>
    <lineage>
        <taxon>Bacteria</taxon>
        <taxon>Bacillati</taxon>
        <taxon>Actinomycetota</taxon>
        <taxon>Thermoleophilia</taxon>
        <taxon>Solirubrobacterales</taxon>
        <taxon>Solirubrobacteraceae</taxon>
        <taxon>environmental samples</taxon>
    </lineage>
</organism>
<reference evidence="1" key="1">
    <citation type="submission" date="2020-02" db="EMBL/GenBank/DDBJ databases">
        <authorList>
            <person name="Meier V. D."/>
        </authorList>
    </citation>
    <scope>NUCLEOTIDE SEQUENCE</scope>
    <source>
        <strain evidence="1">AVDCRST_MAG67</strain>
    </source>
</reference>
<dbReference type="AlphaFoldDB" id="A0A6J4RFE4"/>
<dbReference type="Gene3D" id="3.40.30.10">
    <property type="entry name" value="Glutaredoxin"/>
    <property type="match status" value="1"/>
</dbReference>
<dbReference type="InterPro" id="IPR032801">
    <property type="entry name" value="PXL2A/B/C"/>
</dbReference>
<accession>A0A6J4RFE4</accession>
<dbReference type="InterPro" id="IPR036249">
    <property type="entry name" value="Thioredoxin-like_sf"/>
</dbReference>
<gene>
    <name evidence="1" type="ORF">AVDCRST_MAG67-292</name>
</gene>
<evidence type="ECO:0008006" key="2">
    <source>
        <dbReference type="Google" id="ProtNLM"/>
    </source>
</evidence>
<protein>
    <recommendedName>
        <fullName evidence="2">Thioredoxin domain-containing protein</fullName>
    </recommendedName>
</protein>
<proteinExistence type="predicted"/>
<evidence type="ECO:0000313" key="1">
    <source>
        <dbReference type="EMBL" id="CAA9472438.1"/>
    </source>
</evidence>
<dbReference type="NCBIfam" id="NF040769">
    <property type="entry name" value="SelL_rel_redox"/>
    <property type="match status" value="1"/>
</dbReference>
<dbReference type="EMBL" id="CADCVQ010000009">
    <property type="protein sequence ID" value="CAA9472438.1"/>
    <property type="molecule type" value="Genomic_DNA"/>
</dbReference>
<dbReference type="SUPFAM" id="SSF52833">
    <property type="entry name" value="Thioredoxin-like"/>
    <property type="match status" value="1"/>
</dbReference>
<dbReference type="PANTHER" id="PTHR28630">
    <property type="match status" value="1"/>
</dbReference>